<keyword evidence="3" id="KW-1185">Reference proteome</keyword>
<dbReference type="NCBIfam" id="TIGR03183">
    <property type="entry name" value="DNA_S_dndC"/>
    <property type="match status" value="1"/>
</dbReference>
<dbReference type="InterPro" id="IPR002500">
    <property type="entry name" value="PAPS_reduct_dom"/>
</dbReference>
<gene>
    <name evidence="2" type="ORF">J42TS3_16050</name>
</gene>
<organism evidence="2 3">
    <name type="scientific">Paenibacillus vini</name>
    <dbReference type="NCBI Taxonomy" id="1476024"/>
    <lineage>
        <taxon>Bacteria</taxon>
        <taxon>Bacillati</taxon>
        <taxon>Bacillota</taxon>
        <taxon>Bacilli</taxon>
        <taxon>Bacillales</taxon>
        <taxon>Paenibacillaceae</taxon>
        <taxon>Paenibacillus</taxon>
    </lineage>
</organism>
<comment type="caution">
    <text evidence="2">The sequence shown here is derived from an EMBL/GenBank/DDBJ whole genome shotgun (WGS) entry which is preliminary data.</text>
</comment>
<dbReference type="InterPro" id="IPR017598">
    <property type="entry name" value="SulphurTrfase_DndC"/>
</dbReference>
<name>A0ABQ4MAX4_9BACL</name>
<dbReference type="SUPFAM" id="SSF52402">
    <property type="entry name" value="Adenine nucleotide alpha hydrolases-like"/>
    <property type="match status" value="1"/>
</dbReference>
<dbReference type="InterPro" id="IPR014729">
    <property type="entry name" value="Rossmann-like_a/b/a_fold"/>
</dbReference>
<dbReference type="CDD" id="cd23947">
    <property type="entry name" value="PAPS_reductase-like_YbdN"/>
    <property type="match status" value="1"/>
</dbReference>
<evidence type="ECO:0000259" key="1">
    <source>
        <dbReference type="Pfam" id="PF01507"/>
    </source>
</evidence>
<accession>A0ABQ4MAX4</accession>
<dbReference type="EMBL" id="BOSL01000004">
    <property type="protein sequence ID" value="GIP52570.1"/>
    <property type="molecule type" value="Genomic_DNA"/>
</dbReference>
<dbReference type="NCBIfam" id="NF005316">
    <property type="entry name" value="PRK06850.1"/>
    <property type="match status" value="1"/>
</dbReference>
<dbReference type="Proteomes" id="UP000679992">
    <property type="component" value="Unassembled WGS sequence"/>
</dbReference>
<feature type="domain" description="Phosphoadenosine phosphosulphate reductase" evidence="1">
    <location>
        <begin position="31"/>
        <end position="260"/>
    </location>
</feature>
<dbReference type="RefSeq" id="WP_244861448.1">
    <property type="nucleotide sequence ID" value="NZ_BOSL01000004.1"/>
</dbReference>
<sequence length="501" mass="57905">MELNIFNTGGKFTEAKELIKEVYQSDNRPWVVGFSGGKDSTAVVQLVFQALSELDSSLLKKKVYVISSDTLVETPLIIDKITRTLGRIQQKAIELGLPFETQKVRPKVEQTFWASIIGKGYPTPRQKFRWCTDRLKIDPANRFILDKVDQFGEVVMLLGVRDSESSTRAAVMQSHTIEGKTLMRHSTLSNAFVFAPIRSFNVDDVWEFLLQFESPWGDDNNELLQLYQDSSSECPLVVDKEVKESAGSCGNSRFGCWTCTVVNEDKALSGFINNGVDWLRPLYDFRNFLVEIREDRSKRQKHRMNGEVYLTTNLGGVTKEEIEAEKYPYIEKSNIKQFIKDNNINLATIEDLDIYVKDDDGNFKRFGVGPFTLSAREEILRNLLRTQTAIRELHDPTIELITFEELKVIRKYWHDDLQWEDRLPKIVEEETGQVHDWHHDDRPVFKEDQITDLETLCQEEGINLNLLKQLISVEKDYSGVKVRRGLFQAFDKTLKQDFLHL</sequence>
<dbReference type="PANTHER" id="PTHR43196:SF2">
    <property type="entry name" value="PHOSPHOADENOSINE PHOSPHOSULFATE REDUCTASE"/>
    <property type="match status" value="1"/>
</dbReference>
<dbReference type="Gene3D" id="3.40.50.620">
    <property type="entry name" value="HUPs"/>
    <property type="match status" value="1"/>
</dbReference>
<dbReference type="InterPro" id="IPR050128">
    <property type="entry name" value="Sulfate_adenylyltrnsfr_sub2"/>
</dbReference>
<dbReference type="Pfam" id="PF01507">
    <property type="entry name" value="PAPS_reduct"/>
    <property type="match status" value="1"/>
</dbReference>
<proteinExistence type="predicted"/>
<evidence type="ECO:0000313" key="3">
    <source>
        <dbReference type="Proteomes" id="UP000679992"/>
    </source>
</evidence>
<reference evidence="2 3" key="1">
    <citation type="submission" date="2021-03" db="EMBL/GenBank/DDBJ databases">
        <title>Antimicrobial resistance genes in bacteria isolated from Japanese honey, and their potential for conferring macrolide and lincosamide resistance in the American foulbrood pathogen Paenibacillus larvae.</title>
        <authorList>
            <person name="Okamoto M."/>
            <person name="Kumagai M."/>
            <person name="Kanamori H."/>
            <person name="Takamatsu D."/>
        </authorList>
    </citation>
    <scope>NUCLEOTIDE SEQUENCE [LARGE SCALE GENOMIC DNA]</scope>
    <source>
        <strain evidence="2 3">J42TS3</strain>
    </source>
</reference>
<protein>
    <recommendedName>
        <fullName evidence="1">Phosphoadenosine phosphosulphate reductase domain-containing protein</fullName>
    </recommendedName>
</protein>
<evidence type="ECO:0000313" key="2">
    <source>
        <dbReference type="EMBL" id="GIP52570.1"/>
    </source>
</evidence>
<dbReference type="PANTHER" id="PTHR43196">
    <property type="entry name" value="SULFATE ADENYLYLTRANSFERASE SUBUNIT 2"/>
    <property type="match status" value="1"/>
</dbReference>